<sequence>MPSLSLSRQAASNELSESIRCHRFIAVMISDRELGEAASTHGSMRKRTEPASGFGHPVAILSRPVLPADGRALQARVSLLSDFVFCTRHSGVKDVVAPPICSRRPRRLLQIGSSTRRLRRPKPLSLSRVRPAAGFQLRGIGVGHW</sequence>
<dbReference type="AlphaFoldDB" id="A0A2Z2PSX2"/>
<dbReference type="EMBL" id="KY000052">
    <property type="protein sequence ID" value="ASK45500.1"/>
    <property type="molecule type" value="Genomic_DNA"/>
</dbReference>
<evidence type="ECO:0000313" key="1">
    <source>
        <dbReference type="EMBL" id="ASK45500.1"/>
    </source>
</evidence>
<protein>
    <submittedName>
        <fullName evidence="1">Uncharacterized protein</fullName>
    </submittedName>
</protein>
<name>A0A2Z2PSX2_AGRTU</name>
<geneLocation type="plasmid" evidence="1">
    <name>pTi_CFBP7000</name>
</geneLocation>
<keyword evidence="1" id="KW-0614">Plasmid</keyword>
<organism evidence="1">
    <name type="scientific">Agrobacterium tumefaciens</name>
    <dbReference type="NCBI Taxonomy" id="358"/>
    <lineage>
        <taxon>Bacteria</taxon>
        <taxon>Pseudomonadati</taxon>
        <taxon>Pseudomonadota</taxon>
        <taxon>Alphaproteobacteria</taxon>
        <taxon>Hyphomicrobiales</taxon>
        <taxon>Rhizobiaceae</taxon>
        <taxon>Rhizobium/Agrobacterium group</taxon>
        <taxon>Agrobacterium</taxon>
        <taxon>Agrobacterium tumefaciens complex</taxon>
    </lineage>
</organism>
<reference evidence="1" key="1">
    <citation type="submission" date="2016-10" db="EMBL/GenBank/DDBJ databases">
        <title>Agrobacterium Ti plasmids: Classification based on T-DNA and Vir regions organization.</title>
        <authorList>
            <person name="Nabi N."/>
            <person name="Vial L."/>
            <person name="Ben Hafsa A."/>
            <person name="Chapulliot D."/>
            <person name="Berard A."/>
            <person name="Chauveau A."/>
            <person name="Le Paslier M.-C."/>
            <person name="Harzallah Skhiri F."/>
            <person name="Brunel D."/>
            <person name="Nesme X."/>
            <person name="Chaouachi M."/>
        </authorList>
    </citation>
    <scope>NUCLEOTIDE SEQUENCE</scope>
    <source>
        <strain evidence="1">CFBP7000</strain>
        <plasmid evidence="1">pTi_CFBP7000</plasmid>
    </source>
</reference>
<proteinExistence type="predicted"/>
<accession>A0A2Z2PSX2</accession>